<dbReference type="STRING" id="1120976.SAMN03080606_01282"/>
<dbReference type="Pfam" id="PF06467">
    <property type="entry name" value="zf-FCS"/>
    <property type="match status" value="1"/>
</dbReference>
<keyword evidence="4" id="KW-1185">Reference proteome</keyword>
<reference evidence="3 4" key="1">
    <citation type="submission" date="2016-10" db="EMBL/GenBank/DDBJ databases">
        <authorList>
            <person name="de Groot N.N."/>
        </authorList>
    </citation>
    <scope>NUCLEOTIDE SEQUENCE [LARGE SCALE GENOMIC DNA]</scope>
    <source>
        <strain evidence="3 4">DSM 18978</strain>
    </source>
</reference>
<keyword evidence="1" id="KW-1133">Transmembrane helix</keyword>
<gene>
    <name evidence="3" type="ORF">SAMN03080606_01282</name>
</gene>
<keyword evidence="1" id="KW-0812">Transmembrane</keyword>
<evidence type="ECO:0000259" key="2">
    <source>
        <dbReference type="Pfam" id="PF06467"/>
    </source>
</evidence>
<dbReference type="Proteomes" id="UP000198636">
    <property type="component" value="Unassembled WGS sequence"/>
</dbReference>
<keyword evidence="1" id="KW-0472">Membrane</keyword>
<organism evidence="3 4">
    <name type="scientific">Alkaliphilus peptidifermentans DSM 18978</name>
    <dbReference type="NCBI Taxonomy" id="1120976"/>
    <lineage>
        <taxon>Bacteria</taxon>
        <taxon>Bacillati</taxon>
        <taxon>Bacillota</taxon>
        <taxon>Clostridia</taxon>
        <taxon>Peptostreptococcales</taxon>
        <taxon>Natronincolaceae</taxon>
        <taxon>Alkaliphilus</taxon>
    </lineage>
</organism>
<feature type="transmembrane region" description="Helical" evidence="1">
    <location>
        <begin position="6"/>
        <end position="25"/>
    </location>
</feature>
<feature type="domain" description="MYM-type" evidence="2">
    <location>
        <begin position="61"/>
        <end position="92"/>
    </location>
</feature>
<dbReference type="EMBL" id="FMUS01000006">
    <property type="protein sequence ID" value="SCY32403.1"/>
    <property type="molecule type" value="Genomic_DNA"/>
</dbReference>
<protein>
    <submittedName>
        <fullName evidence="3">MYM-type Zinc finger with FCS sequence motif-containing protein</fullName>
    </submittedName>
</protein>
<dbReference type="AlphaFoldDB" id="A0A1G5EZL2"/>
<evidence type="ECO:0000256" key="1">
    <source>
        <dbReference type="SAM" id="Phobius"/>
    </source>
</evidence>
<dbReference type="InterPro" id="IPR010507">
    <property type="entry name" value="Znf_MYM"/>
</dbReference>
<accession>A0A1G5EZL2</accession>
<sequence length="97" mass="11610">MEVITGFFRFLLIFFTVKTVLNMLFKIRPANREKIEESKIENDKETEIQEEKVEDMVFDEICQAYVVKSKAYQVVMDDGDTHYFCSWDCRQKHIDSK</sequence>
<dbReference type="RefSeq" id="WP_091541294.1">
    <property type="nucleotide sequence ID" value="NZ_FMUS01000006.1"/>
</dbReference>
<evidence type="ECO:0000313" key="4">
    <source>
        <dbReference type="Proteomes" id="UP000198636"/>
    </source>
</evidence>
<evidence type="ECO:0000313" key="3">
    <source>
        <dbReference type="EMBL" id="SCY32403.1"/>
    </source>
</evidence>
<dbReference type="GO" id="GO:0008270">
    <property type="term" value="F:zinc ion binding"/>
    <property type="evidence" value="ECO:0007669"/>
    <property type="project" value="InterPro"/>
</dbReference>
<proteinExistence type="predicted"/>
<name>A0A1G5EZL2_9FIRM</name>
<dbReference type="OrthoDB" id="9809270at2"/>